<keyword evidence="2" id="KW-1133">Transmembrane helix</keyword>
<evidence type="ECO:0000313" key="3">
    <source>
        <dbReference type="EMBL" id="TKR77406.1"/>
    </source>
</evidence>
<keyword evidence="2" id="KW-0472">Membrane</keyword>
<feature type="region of interest" description="Disordered" evidence="1">
    <location>
        <begin position="216"/>
        <end position="248"/>
    </location>
</feature>
<protein>
    <submittedName>
        <fullName evidence="3">Uncharacterized protein</fullName>
    </submittedName>
</protein>
<accession>A0A4U5N4H2</accession>
<comment type="caution">
    <text evidence="3">The sequence shown here is derived from an EMBL/GenBank/DDBJ whole genome shotgun (WGS) entry which is preliminary data.</text>
</comment>
<organism evidence="3 4">
    <name type="scientific">Steinernema carpocapsae</name>
    <name type="common">Entomopathogenic nematode</name>
    <dbReference type="NCBI Taxonomy" id="34508"/>
    <lineage>
        <taxon>Eukaryota</taxon>
        <taxon>Metazoa</taxon>
        <taxon>Ecdysozoa</taxon>
        <taxon>Nematoda</taxon>
        <taxon>Chromadorea</taxon>
        <taxon>Rhabditida</taxon>
        <taxon>Tylenchina</taxon>
        <taxon>Panagrolaimomorpha</taxon>
        <taxon>Strongyloidoidea</taxon>
        <taxon>Steinernematidae</taxon>
        <taxon>Steinernema</taxon>
    </lineage>
</organism>
<keyword evidence="4" id="KW-1185">Reference proteome</keyword>
<dbReference type="EMBL" id="AZBU02000005">
    <property type="protein sequence ID" value="TKR77406.1"/>
    <property type="molecule type" value="Genomic_DNA"/>
</dbReference>
<evidence type="ECO:0000256" key="2">
    <source>
        <dbReference type="SAM" id="Phobius"/>
    </source>
</evidence>
<evidence type="ECO:0000313" key="4">
    <source>
        <dbReference type="Proteomes" id="UP000298663"/>
    </source>
</evidence>
<keyword evidence="2" id="KW-0812">Transmembrane</keyword>
<gene>
    <name evidence="3" type="ORF">L596_018388</name>
</gene>
<sequence>MSQCDLKFDGSAFSVSNTCSSCIKQECDKVSAEQLYNLHVLAFSEAPDPEGCFQNAFLNNLTSGRACRYLTEFVSKHGDISFYVSGEAKQPTKFYTVPDCKSECTFGCQLHEVGIYARSVLNDDNKRHLLIYGCAPPAPWFQYLIGFVILVLIAVIFAIVFWVVPCILRRRTKNPKSELSEKPSANVQSDRYFESLKSRKVPESVLDNLTSSTATIAKTKTEGQSKRVTTSAKEGEELPLMTADGTME</sequence>
<feature type="transmembrane region" description="Helical" evidence="2">
    <location>
        <begin position="140"/>
        <end position="168"/>
    </location>
</feature>
<name>A0A4U5N4H2_STECR</name>
<evidence type="ECO:0000256" key="1">
    <source>
        <dbReference type="SAM" id="MobiDB-lite"/>
    </source>
</evidence>
<reference evidence="3 4" key="1">
    <citation type="journal article" date="2015" name="Genome Biol.">
        <title>Comparative genomics of Steinernema reveals deeply conserved gene regulatory networks.</title>
        <authorList>
            <person name="Dillman A.R."/>
            <person name="Macchietto M."/>
            <person name="Porter C.F."/>
            <person name="Rogers A."/>
            <person name="Williams B."/>
            <person name="Antoshechkin I."/>
            <person name="Lee M.M."/>
            <person name="Goodwin Z."/>
            <person name="Lu X."/>
            <person name="Lewis E.E."/>
            <person name="Goodrich-Blair H."/>
            <person name="Stock S.P."/>
            <person name="Adams B.J."/>
            <person name="Sternberg P.W."/>
            <person name="Mortazavi A."/>
        </authorList>
    </citation>
    <scope>NUCLEOTIDE SEQUENCE [LARGE SCALE GENOMIC DNA]</scope>
    <source>
        <strain evidence="3 4">ALL</strain>
    </source>
</reference>
<dbReference type="AlphaFoldDB" id="A0A4U5N4H2"/>
<reference evidence="3 4" key="2">
    <citation type="journal article" date="2019" name="G3 (Bethesda)">
        <title>Hybrid Assembly of the Genome of the Entomopathogenic Nematode Steinernema carpocapsae Identifies the X-Chromosome.</title>
        <authorList>
            <person name="Serra L."/>
            <person name="Macchietto M."/>
            <person name="Macias-Munoz A."/>
            <person name="McGill C.J."/>
            <person name="Rodriguez I.M."/>
            <person name="Rodriguez B."/>
            <person name="Murad R."/>
            <person name="Mortazavi A."/>
        </authorList>
    </citation>
    <scope>NUCLEOTIDE SEQUENCE [LARGE SCALE GENOMIC DNA]</scope>
    <source>
        <strain evidence="3 4">ALL</strain>
    </source>
</reference>
<dbReference type="Proteomes" id="UP000298663">
    <property type="component" value="Unassembled WGS sequence"/>
</dbReference>
<proteinExistence type="predicted"/>